<dbReference type="EMBL" id="BSFJ01000020">
    <property type="protein sequence ID" value="GLK72995.1"/>
    <property type="molecule type" value="Genomic_DNA"/>
</dbReference>
<gene>
    <name evidence="2" type="ORF">GCM10017643_31110</name>
</gene>
<comment type="caution">
    <text evidence="2">The sequence shown here is derived from an EMBL/GenBank/DDBJ whole genome shotgun (WGS) entry which is preliminary data.</text>
</comment>
<dbReference type="InterPro" id="IPR036249">
    <property type="entry name" value="Thioredoxin-like_sf"/>
</dbReference>
<accession>A0A9W6JBV3</accession>
<dbReference type="Pfam" id="PF06764">
    <property type="entry name" value="DUF1223"/>
    <property type="match status" value="1"/>
</dbReference>
<evidence type="ECO:0000313" key="3">
    <source>
        <dbReference type="Proteomes" id="UP001143370"/>
    </source>
</evidence>
<protein>
    <recommendedName>
        <fullName evidence="4">DUF1223 domain-containing protein</fullName>
    </recommendedName>
</protein>
<dbReference type="PANTHER" id="PTHR36057">
    <property type="match status" value="1"/>
</dbReference>
<keyword evidence="3" id="KW-1185">Reference proteome</keyword>
<proteinExistence type="predicted"/>
<reference evidence="2" key="1">
    <citation type="journal article" date="2014" name="Int. J. Syst. Evol. Microbiol.">
        <title>Complete genome sequence of Corynebacterium casei LMG S-19264T (=DSM 44701T), isolated from a smear-ripened cheese.</title>
        <authorList>
            <consortium name="US DOE Joint Genome Institute (JGI-PGF)"/>
            <person name="Walter F."/>
            <person name="Albersmeier A."/>
            <person name="Kalinowski J."/>
            <person name="Ruckert C."/>
        </authorList>
    </citation>
    <scope>NUCLEOTIDE SEQUENCE</scope>
    <source>
        <strain evidence="2">VKM B-2484</strain>
    </source>
</reference>
<sequence length="327" mass="34263">MGADPAGKARPAPPRTLRKAPSLRTGPPRARPFRAQGQPPDMSLTASLDSCLSARDTRPACTPLSGLALALLALLMVPAGAAHAEDAPTPAAKVEPVKPVAAPKAMIELFTSQGCSSCPPADKLMGELATRPDVIALTLAVDYWDYLGWKDTLAKHGHSLRQKAYAHMRGDGKLFTPQAVVNGRIMAIGSDRATLERTLADIDPPPVPVTVESLGGRVKVHVAAAPGSAKGEVWLCPVASRMEVDIGRGENEGASVVYHNVVRGWTRLGDWQGTAASFETTVHRLPGDPTDAVVVFVQSGSSTEPGAILGAALQPLESTPAIQSHAR</sequence>
<dbReference type="Proteomes" id="UP001143370">
    <property type="component" value="Unassembled WGS sequence"/>
</dbReference>
<dbReference type="PANTHER" id="PTHR36057:SF1">
    <property type="entry name" value="LIPOPROTEIN LIPID ATTACHMENT SITE-LIKE PROTEIN, PUTATIVE (DUF1223)-RELATED"/>
    <property type="match status" value="1"/>
</dbReference>
<evidence type="ECO:0008006" key="4">
    <source>
        <dbReference type="Google" id="ProtNLM"/>
    </source>
</evidence>
<evidence type="ECO:0000313" key="2">
    <source>
        <dbReference type="EMBL" id="GLK72995.1"/>
    </source>
</evidence>
<dbReference type="AlphaFoldDB" id="A0A9W6JBV3"/>
<evidence type="ECO:0000256" key="1">
    <source>
        <dbReference type="SAM" id="MobiDB-lite"/>
    </source>
</evidence>
<organism evidence="2 3">
    <name type="scientific">Ancylobacter dichloromethanicus</name>
    <dbReference type="NCBI Taxonomy" id="518825"/>
    <lineage>
        <taxon>Bacteria</taxon>
        <taxon>Pseudomonadati</taxon>
        <taxon>Pseudomonadota</taxon>
        <taxon>Alphaproteobacteria</taxon>
        <taxon>Hyphomicrobiales</taxon>
        <taxon>Xanthobacteraceae</taxon>
        <taxon>Ancylobacter</taxon>
    </lineage>
</organism>
<reference evidence="2" key="2">
    <citation type="submission" date="2023-01" db="EMBL/GenBank/DDBJ databases">
        <authorList>
            <person name="Sun Q."/>
            <person name="Evtushenko L."/>
        </authorList>
    </citation>
    <scope>NUCLEOTIDE SEQUENCE</scope>
    <source>
        <strain evidence="2">VKM B-2484</strain>
    </source>
</reference>
<dbReference type="InterPro" id="IPR010634">
    <property type="entry name" value="DUF1223"/>
</dbReference>
<feature type="region of interest" description="Disordered" evidence="1">
    <location>
        <begin position="1"/>
        <end position="42"/>
    </location>
</feature>
<name>A0A9W6JBV3_9HYPH</name>
<dbReference type="SUPFAM" id="SSF52833">
    <property type="entry name" value="Thioredoxin-like"/>
    <property type="match status" value="1"/>
</dbReference>